<dbReference type="Proteomes" id="UP000735302">
    <property type="component" value="Unassembled WGS sequence"/>
</dbReference>
<gene>
    <name evidence="2" type="ORF">PoB_004582100</name>
</gene>
<reference evidence="2 3" key="1">
    <citation type="journal article" date="2021" name="Elife">
        <title>Chloroplast acquisition without the gene transfer in kleptoplastic sea slugs, Plakobranchus ocellatus.</title>
        <authorList>
            <person name="Maeda T."/>
            <person name="Takahashi S."/>
            <person name="Yoshida T."/>
            <person name="Shimamura S."/>
            <person name="Takaki Y."/>
            <person name="Nagai Y."/>
            <person name="Toyoda A."/>
            <person name="Suzuki Y."/>
            <person name="Arimoto A."/>
            <person name="Ishii H."/>
            <person name="Satoh N."/>
            <person name="Nishiyama T."/>
            <person name="Hasebe M."/>
            <person name="Maruyama T."/>
            <person name="Minagawa J."/>
            <person name="Obokata J."/>
            <person name="Shigenobu S."/>
        </authorList>
    </citation>
    <scope>NUCLEOTIDE SEQUENCE [LARGE SCALE GENOMIC DNA]</scope>
</reference>
<dbReference type="AlphaFoldDB" id="A0AAV4B7G5"/>
<organism evidence="2 3">
    <name type="scientific">Plakobranchus ocellatus</name>
    <dbReference type="NCBI Taxonomy" id="259542"/>
    <lineage>
        <taxon>Eukaryota</taxon>
        <taxon>Metazoa</taxon>
        <taxon>Spiralia</taxon>
        <taxon>Lophotrochozoa</taxon>
        <taxon>Mollusca</taxon>
        <taxon>Gastropoda</taxon>
        <taxon>Heterobranchia</taxon>
        <taxon>Euthyneura</taxon>
        <taxon>Panpulmonata</taxon>
        <taxon>Sacoglossa</taxon>
        <taxon>Placobranchoidea</taxon>
        <taxon>Plakobranchidae</taxon>
        <taxon>Plakobranchus</taxon>
    </lineage>
</organism>
<proteinExistence type="predicted"/>
<dbReference type="PANTHER" id="PTHR14696:SF2">
    <property type="entry name" value="BLOC-2 COMPLEX MEMBER HPS6"/>
    <property type="match status" value="1"/>
</dbReference>
<dbReference type="PANTHER" id="PTHR14696">
    <property type="entry name" value="HERMANSKY-PUDLAK SYNDROME 6 PROTEIN"/>
    <property type="match status" value="1"/>
</dbReference>
<dbReference type="GO" id="GO:0005765">
    <property type="term" value="C:lysosomal membrane"/>
    <property type="evidence" value="ECO:0007669"/>
    <property type="project" value="TreeGrafter"/>
</dbReference>
<dbReference type="GO" id="GO:0031084">
    <property type="term" value="C:BLOC-2 complex"/>
    <property type="evidence" value="ECO:0007669"/>
    <property type="project" value="TreeGrafter"/>
</dbReference>
<dbReference type="InterPro" id="IPR046823">
    <property type="entry name" value="HPS6_N"/>
</dbReference>
<dbReference type="GO" id="GO:0032418">
    <property type="term" value="P:lysosome localization"/>
    <property type="evidence" value="ECO:0007669"/>
    <property type="project" value="TreeGrafter"/>
</dbReference>
<evidence type="ECO:0000313" key="3">
    <source>
        <dbReference type="Proteomes" id="UP000735302"/>
    </source>
</evidence>
<feature type="domain" description="BLOC-2 complex member HPS6 N-terminal" evidence="1">
    <location>
        <begin position="89"/>
        <end position="201"/>
    </location>
</feature>
<accession>A0AAV4B7G5</accession>
<name>A0AAV4B7G5_9GAST</name>
<keyword evidence="3" id="KW-1185">Reference proteome</keyword>
<comment type="caution">
    <text evidence="2">The sequence shown here is derived from an EMBL/GenBank/DDBJ whole genome shotgun (WGS) entry which is preliminary data.</text>
</comment>
<sequence length="277" mass="31243">MDVLVKEAMACLPLFRDELFSDVVCKKKYGNISQVWHFPGHILITTHDGRKLFTFDCIPVALQQAFDQKFLDIPNLSSPLVECFMLSYGILALVDKQGHMRLWKFSENCVWQSWGDLDLCQSNSAEVVSVGYVKSTRQVVWCERRQSPVPSPAPRSASSSISPQYCVCKRQLPGKFETFKVASLGPSSILLHNVPDCNIHAISPYALIISLSYDKNKVSLYMIFNFAQDVMTLYVEDKFVTADFGDGIDFQEIALSCLSSLAKVLLFSRILFISELQ</sequence>
<evidence type="ECO:0000259" key="1">
    <source>
        <dbReference type="Pfam" id="PF15702"/>
    </source>
</evidence>
<dbReference type="EMBL" id="BLXT01005065">
    <property type="protein sequence ID" value="GFO19316.1"/>
    <property type="molecule type" value="Genomic_DNA"/>
</dbReference>
<protein>
    <submittedName>
        <fullName evidence="2">Hermansky-pudlak syndrome 6 protein</fullName>
    </submittedName>
</protein>
<dbReference type="Pfam" id="PF15702">
    <property type="entry name" value="HPS6"/>
    <property type="match status" value="1"/>
</dbReference>
<evidence type="ECO:0000313" key="2">
    <source>
        <dbReference type="EMBL" id="GFO19316.1"/>
    </source>
</evidence>
<dbReference type="InterPro" id="IPR017218">
    <property type="entry name" value="BLOC-2_complex_Hps6_subunit"/>
</dbReference>
<dbReference type="GO" id="GO:0072657">
    <property type="term" value="P:protein localization to membrane"/>
    <property type="evidence" value="ECO:0007669"/>
    <property type="project" value="TreeGrafter"/>
</dbReference>